<dbReference type="InterPro" id="IPR036034">
    <property type="entry name" value="PDZ_sf"/>
</dbReference>
<dbReference type="SMART" id="SM00245">
    <property type="entry name" value="TSPc"/>
    <property type="match status" value="1"/>
</dbReference>
<dbReference type="InterPro" id="IPR001478">
    <property type="entry name" value="PDZ"/>
</dbReference>
<evidence type="ECO:0000256" key="3">
    <source>
        <dbReference type="ARBA" id="ARBA00022801"/>
    </source>
</evidence>
<dbReference type="RefSeq" id="WP_110199631.1">
    <property type="nucleotide sequence ID" value="NZ_QICH01000001.1"/>
</dbReference>
<comment type="caution">
    <text evidence="9">The sequence shown here is derived from an EMBL/GenBank/DDBJ whole genome shotgun (WGS) entry which is preliminary data.</text>
</comment>
<dbReference type="OrthoDB" id="9812068at2"/>
<dbReference type="GO" id="GO:0004175">
    <property type="term" value="F:endopeptidase activity"/>
    <property type="evidence" value="ECO:0007669"/>
    <property type="project" value="TreeGrafter"/>
</dbReference>
<accession>A0A318D558</accession>
<keyword evidence="10" id="KW-1185">Reference proteome</keyword>
<dbReference type="SUPFAM" id="SSF52096">
    <property type="entry name" value="ClpP/crotonase"/>
    <property type="match status" value="1"/>
</dbReference>
<dbReference type="InterPro" id="IPR055210">
    <property type="entry name" value="CtpA/B_N"/>
</dbReference>
<evidence type="ECO:0000256" key="1">
    <source>
        <dbReference type="ARBA" id="ARBA00009179"/>
    </source>
</evidence>
<dbReference type="InterPro" id="IPR005151">
    <property type="entry name" value="Tail-specific_protease"/>
</dbReference>
<dbReference type="GO" id="GO:0007165">
    <property type="term" value="P:signal transduction"/>
    <property type="evidence" value="ECO:0007669"/>
    <property type="project" value="TreeGrafter"/>
</dbReference>
<dbReference type="FunFam" id="3.90.226.10:FF:000029">
    <property type="entry name" value="Peptidase, S41 family"/>
    <property type="match status" value="1"/>
</dbReference>
<reference evidence="9 10" key="1">
    <citation type="submission" date="2018-05" db="EMBL/GenBank/DDBJ databases">
        <title>Kangiella spongicola genome sequence.</title>
        <authorList>
            <person name="Maclea K.S."/>
            <person name="Goen A.E."/>
            <person name="Kelley C."/>
            <person name="Underriner A."/>
            <person name="Silverwood T."/>
            <person name="Trachtenberg A.M."/>
        </authorList>
    </citation>
    <scope>NUCLEOTIDE SEQUENCE [LARGE SCALE GENOMIC DNA]</scope>
    <source>
        <strain evidence="9 10">ATCC BAA-2076</strain>
    </source>
</reference>
<evidence type="ECO:0000259" key="8">
    <source>
        <dbReference type="PROSITE" id="PS50106"/>
    </source>
</evidence>
<sequence length="430" mass="46496">MKLQLLLATILTSLLASSALADTPADNQDKAQEADTTLQQESGTSEKVETLPLDELAALADAYAQIKKSYVKELTDKEILDAAIRGMLNNLDPYSSYLTAEQFAALQESATGDYAGIGVEASHTDKGIEIVNVVKDSPAERAGLVSGDLVTKVNQVPTEGLSPEEGSKLMRGAPGSKVSLTYIDTNGDEQQLTITRQIIHTTSVNYQLLEDNIGFARITEFQLRTANDLSQAISNMEYLNKKPLAGLILDLRNNPGGLLDGATEVSDLFLNEGVIVQTKGRLEESNEVHNASYGDILRNKPLVVLINGRSASASEIVAGALQDQKRATIIGTQSFGKAMVQTILPIHGGNAIKLTTSLYYTPQDRSIQNSGITPDIEVPFEPIDINKGSDPEKLQNDTKKQASDQTTVNQDYRRDNQVMAAIKHIKNAAQ</sequence>
<dbReference type="GO" id="GO:0030288">
    <property type="term" value="C:outer membrane-bounded periplasmic space"/>
    <property type="evidence" value="ECO:0007669"/>
    <property type="project" value="TreeGrafter"/>
</dbReference>
<gene>
    <name evidence="9" type="ORF">DL796_02440</name>
</gene>
<dbReference type="Proteomes" id="UP000247689">
    <property type="component" value="Unassembled WGS sequence"/>
</dbReference>
<dbReference type="SMART" id="SM00228">
    <property type="entry name" value="PDZ"/>
    <property type="match status" value="1"/>
</dbReference>
<feature type="region of interest" description="Disordered" evidence="6">
    <location>
        <begin position="384"/>
        <end position="413"/>
    </location>
</feature>
<dbReference type="Gene3D" id="3.90.226.10">
    <property type="entry name" value="2-enoyl-CoA Hydratase, Chain A, domain 1"/>
    <property type="match status" value="1"/>
</dbReference>
<evidence type="ECO:0000256" key="6">
    <source>
        <dbReference type="SAM" id="MobiDB-lite"/>
    </source>
</evidence>
<protein>
    <submittedName>
        <fullName evidence="9">Peptidase S41</fullName>
    </submittedName>
</protein>
<dbReference type="EMBL" id="QICH01000001">
    <property type="protein sequence ID" value="PXF64021.1"/>
    <property type="molecule type" value="Genomic_DNA"/>
</dbReference>
<feature type="compositionally biased region" description="Polar residues" evidence="6">
    <location>
        <begin position="34"/>
        <end position="43"/>
    </location>
</feature>
<evidence type="ECO:0000313" key="10">
    <source>
        <dbReference type="Proteomes" id="UP000247689"/>
    </source>
</evidence>
<keyword evidence="3 5" id="KW-0378">Hydrolase</keyword>
<feature type="domain" description="PDZ" evidence="8">
    <location>
        <begin position="103"/>
        <end position="175"/>
    </location>
</feature>
<keyword evidence="4 5" id="KW-0720">Serine protease</keyword>
<feature type="signal peptide" evidence="7">
    <location>
        <begin position="1"/>
        <end position="21"/>
    </location>
</feature>
<dbReference type="Gene3D" id="2.30.42.10">
    <property type="match status" value="1"/>
</dbReference>
<feature type="region of interest" description="Disordered" evidence="6">
    <location>
        <begin position="25"/>
        <end position="46"/>
    </location>
</feature>
<dbReference type="NCBIfam" id="TIGR00225">
    <property type="entry name" value="prc"/>
    <property type="match status" value="1"/>
</dbReference>
<dbReference type="InterPro" id="IPR004447">
    <property type="entry name" value="Peptidase_S41A"/>
</dbReference>
<dbReference type="SUPFAM" id="SSF50156">
    <property type="entry name" value="PDZ domain-like"/>
    <property type="match status" value="1"/>
</dbReference>
<dbReference type="Gene3D" id="3.30.750.44">
    <property type="match status" value="1"/>
</dbReference>
<evidence type="ECO:0000256" key="7">
    <source>
        <dbReference type="SAM" id="SignalP"/>
    </source>
</evidence>
<proteinExistence type="inferred from homology"/>
<evidence type="ECO:0000256" key="2">
    <source>
        <dbReference type="ARBA" id="ARBA00022670"/>
    </source>
</evidence>
<dbReference type="CDD" id="cd06782">
    <property type="entry name" value="cpPDZ_CPP-like"/>
    <property type="match status" value="1"/>
</dbReference>
<dbReference type="CDD" id="cd07560">
    <property type="entry name" value="Peptidase_S41_CPP"/>
    <property type="match status" value="1"/>
</dbReference>
<evidence type="ECO:0000256" key="4">
    <source>
        <dbReference type="ARBA" id="ARBA00022825"/>
    </source>
</evidence>
<dbReference type="Pfam" id="PF17820">
    <property type="entry name" value="PDZ_6"/>
    <property type="match status" value="1"/>
</dbReference>
<keyword evidence="7" id="KW-0732">Signal</keyword>
<dbReference type="PANTHER" id="PTHR32060:SF30">
    <property type="entry name" value="CARBOXY-TERMINAL PROCESSING PROTEASE CTPA"/>
    <property type="match status" value="1"/>
</dbReference>
<evidence type="ECO:0000313" key="9">
    <source>
        <dbReference type="EMBL" id="PXF64021.1"/>
    </source>
</evidence>
<dbReference type="Pfam" id="PF22694">
    <property type="entry name" value="CtpB_N-like"/>
    <property type="match status" value="1"/>
</dbReference>
<organism evidence="9 10">
    <name type="scientific">Kangiella spongicola</name>
    <dbReference type="NCBI Taxonomy" id="796379"/>
    <lineage>
        <taxon>Bacteria</taxon>
        <taxon>Pseudomonadati</taxon>
        <taxon>Pseudomonadota</taxon>
        <taxon>Gammaproteobacteria</taxon>
        <taxon>Kangiellales</taxon>
        <taxon>Kangiellaceae</taxon>
        <taxon>Kangiella</taxon>
    </lineage>
</organism>
<feature type="compositionally biased region" description="Basic and acidic residues" evidence="6">
    <location>
        <begin position="387"/>
        <end position="402"/>
    </location>
</feature>
<keyword evidence="2 5" id="KW-0645">Protease</keyword>
<name>A0A318D558_9GAMM</name>
<dbReference type="Pfam" id="PF03572">
    <property type="entry name" value="Peptidase_S41"/>
    <property type="match status" value="1"/>
</dbReference>
<dbReference type="InterPro" id="IPR029045">
    <property type="entry name" value="ClpP/crotonase-like_dom_sf"/>
</dbReference>
<dbReference type="InterPro" id="IPR041489">
    <property type="entry name" value="PDZ_6"/>
</dbReference>
<dbReference type="GO" id="GO:0006508">
    <property type="term" value="P:proteolysis"/>
    <property type="evidence" value="ECO:0007669"/>
    <property type="project" value="UniProtKB-KW"/>
</dbReference>
<evidence type="ECO:0000256" key="5">
    <source>
        <dbReference type="RuleBase" id="RU004404"/>
    </source>
</evidence>
<feature type="chain" id="PRO_5016327537" evidence="7">
    <location>
        <begin position="22"/>
        <end position="430"/>
    </location>
</feature>
<dbReference type="PANTHER" id="PTHR32060">
    <property type="entry name" value="TAIL-SPECIFIC PROTEASE"/>
    <property type="match status" value="1"/>
</dbReference>
<comment type="similarity">
    <text evidence="1 5">Belongs to the peptidase S41A family.</text>
</comment>
<dbReference type="GO" id="GO:0008236">
    <property type="term" value="F:serine-type peptidase activity"/>
    <property type="evidence" value="ECO:0007669"/>
    <property type="project" value="UniProtKB-KW"/>
</dbReference>
<dbReference type="PROSITE" id="PS50106">
    <property type="entry name" value="PDZ"/>
    <property type="match status" value="1"/>
</dbReference>
<dbReference type="AlphaFoldDB" id="A0A318D558"/>